<evidence type="ECO:0000256" key="8">
    <source>
        <dbReference type="ARBA" id="ARBA00022679"/>
    </source>
</evidence>
<feature type="binding site" evidence="16">
    <location>
        <position position="90"/>
    </location>
    <ligand>
        <name>substrate</name>
    </ligand>
</feature>
<comment type="cofactor">
    <cofactor evidence="2">
        <name>K(+)</name>
        <dbReference type="ChEBI" id="CHEBI:29103"/>
    </cofactor>
</comment>
<proteinExistence type="inferred from homology"/>
<comment type="pathway">
    <text evidence="4 16">Cofactor biosynthesis; coenzyme A biosynthesis; CoA from (R)-pantothenate: step 1/5.</text>
</comment>
<feature type="active site" description="Proton acceptor" evidence="16">
    <location>
        <position position="99"/>
    </location>
</feature>
<sequence>MSHLLIDAGNTRLKWRVVEASGAPAEGVGCPGDADLFSGIAPGAVDRISISTVTSEVARQALHQELASRFGVTPAFYWAQAEQCGVRCAYQHPETMGADRWHAMIGAWTECRQPLLVVDAGSALTLDLLDAHGQHLGGYILPGHRLMRESLEDKTARVFFGKSLSLDTSPGLSTGECVRHGLSWLWSSVIDRIEAMRTTYGFETVFVTGGDGEDLIRLGLEGQWRPSLVLDGLGIVVHREATE</sequence>
<gene>
    <name evidence="16" type="primary">coaX</name>
    <name evidence="17" type="ORF">EZI54_22595</name>
</gene>
<feature type="binding site" evidence="16">
    <location>
        <position position="119"/>
    </location>
    <ligand>
        <name>K(+)</name>
        <dbReference type="ChEBI" id="CHEBI:29103"/>
    </ligand>
</feature>
<keyword evidence="10 16" id="KW-0418">Kinase</keyword>
<evidence type="ECO:0000256" key="12">
    <source>
        <dbReference type="ARBA" id="ARBA00022958"/>
    </source>
</evidence>
<evidence type="ECO:0000256" key="11">
    <source>
        <dbReference type="ARBA" id="ARBA00022840"/>
    </source>
</evidence>
<dbReference type="EMBL" id="SJDL01000065">
    <property type="protein sequence ID" value="TBW47511.1"/>
    <property type="molecule type" value="Genomic_DNA"/>
</dbReference>
<keyword evidence="13 16" id="KW-0173">Coenzyme A biosynthesis</keyword>
<dbReference type="SUPFAM" id="SSF53067">
    <property type="entry name" value="Actin-like ATPase domain"/>
    <property type="match status" value="2"/>
</dbReference>
<reference evidence="17 18" key="1">
    <citation type="submission" date="2019-02" db="EMBL/GenBank/DDBJ databases">
        <title>Marinobacter halodurans sp. nov., a marine bacterium isolated from sea tidal flat.</title>
        <authorList>
            <person name="Yoo Y."/>
            <person name="Lee D.W."/>
            <person name="Kim B.S."/>
            <person name="Kim J.-J."/>
        </authorList>
    </citation>
    <scope>NUCLEOTIDE SEQUENCE [LARGE SCALE GENOMIC DNA]</scope>
    <source>
        <strain evidence="17 18">YJ-S3-2</strain>
    </source>
</reference>
<evidence type="ECO:0000256" key="10">
    <source>
        <dbReference type="ARBA" id="ARBA00022777"/>
    </source>
</evidence>
<name>A0ABY1ZFJ9_9GAMM</name>
<comment type="function">
    <text evidence="16">Catalyzes the phosphorylation of pantothenate (Pan), the first step in CoA biosynthesis.</text>
</comment>
<feature type="binding site" evidence="16">
    <location>
        <begin position="97"/>
        <end position="100"/>
    </location>
    <ligand>
        <name>substrate</name>
    </ligand>
</feature>
<evidence type="ECO:0000256" key="5">
    <source>
        <dbReference type="ARBA" id="ARBA00011738"/>
    </source>
</evidence>
<comment type="subunit">
    <text evidence="5 16">Homodimer.</text>
</comment>
<evidence type="ECO:0000256" key="13">
    <source>
        <dbReference type="ARBA" id="ARBA00022993"/>
    </source>
</evidence>
<organism evidence="17 18">
    <name type="scientific">Marinobacter halodurans</name>
    <dbReference type="NCBI Taxonomy" id="2528979"/>
    <lineage>
        <taxon>Bacteria</taxon>
        <taxon>Pseudomonadati</taxon>
        <taxon>Pseudomonadota</taxon>
        <taxon>Gammaproteobacteria</taxon>
        <taxon>Pseudomonadales</taxon>
        <taxon>Marinobacteraceae</taxon>
        <taxon>Marinobacter</taxon>
    </lineage>
</organism>
<keyword evidence="9 16" id="KW-0547">Nucleotide-binding</keyword>
<dbReference type="Gene3D" id="3.30.420.40">
    <property type="match status" value="2"/>
</dbReference>
<feature type="binding site" evidence="16">
    <location>
        <begin position="7"/>
        <end position="14"/>
    </location>
    <ligand>
        <name>ATP</name>
        <dbReference type="ChEBI" id="CHEBI:30616"/>
    </ligand>
</feature>
<comment type="catalytic activity">
    <reaction evidence="1 16">
        <text>(R)-pantothenate + ATP = (R)-4'-phosphopantothenate + ADP + H(+)</text>
        <dbReference type="Rhea" id="RHEA:16373"/>
        <dbReference type="ChEBI" id="CHEBI:10986"/>
        <dbReference type="ChEBI" id="CHEBI:15378"/>
        <dbReference type="ChEBI" id="CHEBI:29032"/>
        <dbReference type="ChEBI" id="CHEBI:30616"/>
        <dbReference type="ChEBI" id="CHEBI:456216"/>
        <dbReference type="EC" id="2.7.1.33"/>
    </reaction>
</comment>
<dbReference type="HAMAP" id="MF_01274">
    <property type="entry name" value="Pantothen_kinase_3"/>
    <property type="match status" value="1"/>
</dbReference>
<dbReference type="Proteomes" id="UP000313645">
    <property type="component" value="Unassembled WGS sequence"/>
</dbReference>
<accession>A0ABY1ZFJ9</accession>
<dbReference type="NCBIfam" id="TIGR00671">
    <property type="entry name" value="baf"/>
    <property type="match status" value="1"/>
</dbReference>
<keyword evidence="18" id="KW-1185">Reference proteome</keyword>
<dbReference type="InterPro" id="IPR004619">
    <property type="entry name" value="Type_III_PanK"/>
</dbReference>
<dbReference type="Pfam" id="PF03309">
    <property type="entry name" value="Pan_kinase"/>
    <property type="match status" value="1"/>
</dbReference>
<dbReference type="CDD" id="cd24015">
    <property type="entry name" value="ASKHA_NBD_PanK-III"/>
    <property type="match status" value="1"/>
</dbReference>
<evidence type="ECO:0000313" key="17">
    <source>
        <dbReference type="EMBL" id="TBW47511.1"/>
    </source>
</evidence>
<evidence type="ECO:0000313" key="18">
    <source>
        <dbReference type="Proteomes" id="UP000313645"/>
    </source>
</evidence>
<evidence type="ECO:0000256" key="1">
    <source>
        <dbReference type="ARBA" id="ARBA00001206"/>
    </source>
</evidence>
<dbReference type="RefSeq" id="WP_131484132.1">
    <property type="nucleotide sequence ID" value="NZ_SJDL01000065.1"/>
</dbReference>
<comment type="caution">
    <text evidence="17">The sequence shown here is derived from an EMBL/GenBank/DDBJ whole genome shotgun (WGS) entry which is preliminary data.</text>
</comment>
<keyword evidence="16" id="KW-0479">Metal-binding</keyword>
<evidence type="ECO:0000256" key="14">
    <source>
        <dbReference type="ARBA" id="ARBA00038036"/>
    </source>
</evidence>
<evidence type="ECO:0000256" key="2">
    <source>
        <dbReference type="ARBA" id="ARBA00001958"/>
    </source>
</evidence>
<keyword evidence="11 16" id="KW-0067">ATP-binding</keyword>
<evidence type="ECO:0000256" key="4">
    <source>
        <dbReference type="ARBA" id="ARBA00005225"/>
    </source>
</evidence>
<evidence type="ECO:0000256" key="7">
    <source>
        <dbReference type="ARBA" id="ARBA00022490"/>
    </source>
</evidence>
<feature type="binding site" evidence="16">
    <location>
        <position position="174"/>
    </location>
    <ligand>
        <name>substrate</name>
    </ligand>
</feature>
<keyword evidence="7 16" id="KW-0963">Cytoplasm</keyword>
<evidence type="ECO:0000256" key="16">
    <source>
        <dbReference type="HAMAP-Rule" id="MF_01274"/>
    </source>
</evidence>
<dbReference type="InterPro" id="IPR043129">
    <property type="entry name" value="ATPase_NBD"/>
</dbReference>
<dbReference type="PANTHER" id="PTHR34265">
    <property type="entry name" value="TYPE III PANTOTHENATE KINASE"/>
    <property type="match status" value="1"/>
</dbReference>
<evidence type="ECO:0000256" key="3">
    <source>
        <dbReference type="ARBA" id="ARBA00004496"/>
    </source>
</evidence>
<protein>
    <recommendedName>
        <fullName evidence="15 16">Type III pantothenate kinase</fullName>
        <ecNumber evidence="6 16">2.7.1.33</ecNumber>
    </recommendedName>
    <alternativeName>
        <fullName evidence="16">PanK-III</fullName>
    </alternativeName>
    <alternativeName>
        <fullName evidence="16">Pantothenic acid kinase</fullName>
    </alternativeName>
</protein>
<keyword evidence="12 16" id="KW-0630">Potassium</keyword>
<feature type="binding site" evidence="16">
    <location>
        <position position="122"/>
    </location>
    <ligand>
        <name>ATP</name>
        <dbReference type="ChEBI" id="CHEBI:30616"/>
    </ligand>
</feature>
<dbReference type="GO" id="GO:0016301">
    <property type="term" value="F:kinase activity"/>
    <property type="evidence" value="ECO:0007669"/>
    <property type="project" value="UniProtKB-KW"/>
</dbReference>
<dbReference type="EC" id="2.7.1.33" evidence="6 16"/>
<comment type="subcellular location">
    <subcellularLocation>
        <location evidence="3 16">Cytoplasm</location>
    </subcellularLocation>
</comment>
<evidence type="ECO:0000256" key="9">
    <source>
        <dbReference type="ARBA" id="ARBA00022741"/>
    </source>
</evidence>
<comment type="similarity">
    <text evidence="14 16">Belongs to the type III pantothenate kinase family.</text>
</comment>
<dbReference type="PANTHER" id="PTHR34265:SF1">
    <property type="entry name" value="TYPE III PANTOTHENATE KINASE"/>
    <property type="match status" value="1"/>
</dbReference>
<evidence type="ECO:0000256" key="6">
    <source>
        <dbReference type="ARBA" id="ARBA00012102"/>
    </source>
</evidence>
<comment type="cofactor">
    <cofactor evidence="16">
        <name>NH4(+)</name>
        <dbReference type="ChEBI" id="CHEBI:28938"/>
    </cofactor>
    <cofactor evidence="16">
        <name>K(+)</name>
        <dbReference type="ChEBI" id="CHEBI:29103"/>
    </cofactor>
    <text evidence="16">A monovalent cation. Ammonium or potassium.</text>
</comment>
<evidence type="ECO:0000256" key="15">
    <source>
        <dbReference type="ARBA" id="ARBA00040883"/>
    </source>
</evidence>
<keyword evidence="8 16" id="KW-0808">Transferase</keyword>